<evidence type="ECO:0000256" key="10">
    <source>
        <dbReference type="ARBA" id="ARBA00023242"/>
    </source>
</evidence>
<dbReference type="GO" id="GO:0046872">
    <property type="term" value="F:metal ion binding"/>
    <property type="evidence" value="ECO:0007669"/>
    <property type="project" value="UniProtKB-KW"/>
</dbReference>
<feature type="domain" description="Endonuclease/exonuclease/phosphatase" evidence="11">
    <location>
        <begin position="46"/>
        <end position="300"/>
    </location>
</feature>
<keyword evidence="4" id="KW-0540">Nuclease</keyword>
<evidence type="ECO:0000256" key="8">
    <source>
        <dbReference type="ARBA" id="ARBA00022842"/>
    </source>
</evidence>
<dbReference type="InterPro" id="IPR005135">
    <property type="entry name" value="Endo/exonuclease/phosphatase"/>
</dbReference>
<keyword evidence="7" id="KW-0378">Hydrolase</keyword>
<dbReference type="Gene3D" id="3.60.10.10">
    <property type="entry name" value="Endonuclease/exonuclease/phosphatase"/>
    <property type="match status" value="1"/>
</dbReference>
<dbReference type="SUPFAM" id="SSF56219">
    <property type="entry name" value="DNase I-like"/>
    <property type="match status" value="1"/>
</dbReference>
<evidence type="ECO:0000256" key="6">
    <source>
        <dbReference type="ARBA" id="ARBA00022763"/>
    </source>
</evidence>
<sequence length="312" mass="36491">MLEAMARTSPKIPVWRFDTNRLRWSSEPPTPYSYSKPKVLKSLRVVSYNIWFDLQYQKTRFEHLCLILNHLKPHIICLQEMTIPVLQVLITQPWVQDQYVLSDVDGRTFAKTGKRYGVIMLLDKSLIVRQLSIFPFVTKQGRQLLFAQILIRSELFLVGTVHLESMPDKETFRSRQLQVCQTIFNRFAVTHPNVTCLLMGDFNFAPEWFENAKQMNILRNWADLWPAIHGTDDPGVTHKNYRFDRILFQSSRVIPKKMKIIGDKSIAQFSKEKISPIKILSNLFFRSTDPNTVNVYPSDHFGLMADFNIKHI</sequence>
<evidence type="ECO:0000256" key="4">
    <source>
        <dbReference type="ARBA" id="ARBA00022722"/>
    </source>
</evidence>
<dbReference type="GO" id="GO:0004518">
    <property type="term" value="F:nuclease activity"/>
    <property type="evidence" value="ECO:0007669"/>
    <property type="project" value="UniProtKB-KW"/>
</dbReference>
<accession>A0A819TM49</accession>
<keyword evidence="5" id="KW-0479">Metal-binding</keyword>
<comment type="cofactor">
    <cofactor evidence="1">
        <name>Mn(2+)</name>
        <dbReference type="ChEBI" id="CHEBI:29035"/>
    </cofactor>
</comment>
<dbReference type="EMBL" id="CAJNOE010000148">
    <property type="protein sequence ID" value="CAF0979783.1"/>
    <property type="molecule type" value="Genomic_DNA"/>
</dbReference>
<dbReference type="EMBL" id="CAJOBB010004240">
    <property type="protein sequence ID" value="CAF4080587.1"/>
    <property type="molecule type" value="Genomic_DNA"/>
</dbReference>
<organism evidence="13 14">
    <name type="scientific">Adineta steineri</name>
    <dbReference type="NCBI Taxonomy" id="433720"/>
    <lineage>
        <taxon>Eukaryota</taxon>
        <taxon>Metazoa</taxon>
        <taxon>Spiralia</taxon>
        <taxon>Gnathifera</taxon>
        <taxon>Rotifera</taxon>
        <taxon>Eurotatoria</taxon>
        <taxon>Bdelloidea</taxon>
        <taxon>Adinetida</taxon>
        <taxon>Adinetidae</taxon>
        <taxon>Adineta</taxon>
    </lineage>
</organism>
<dbReference type="GO" id="GO:0070260">
    <property type="term" value="F:5'-tyrosyl-DNA phosphodiesterase activity"/>
    <property type="evidence" value="ECO:0007669"/>
    <property type="project" value="TreeGrafter"/>
</dbReference>
<dbReference type="InterPro" id="IPR036691">
    <property type="entry name" value="Endo/exonu/phosph_ase_sf"/>
</dbReference>
<gene>
    <name evidence="12" type="ORF">IZO911_LOCUS16508</name>
    <name evidence="13" type="ORF">KXQ929_LOCUS33322</name>
</gene>
<dbReference type="PANTHER" id="PTHR15822">
    <property type="entry name" value="TRAF AND TNF RECEPTOR-ASSOCIATED PROTEIN"/>
    <property type="match status" value="1"/>
</dbReference>
<reference evidence="13" key="1">
    <citation type="submission" date="2021-02" db="EMBL/GenBank/DDBJ databases">
        <authorList>
            <person name="Nowell W R."/>
        </authorList>
    </citation>
    <scope>NUCLEOTIDE SEQUENCE</scope>
</reference>
<evidence type="ECO:0000256" key="7">
    <source>
        <dbReference type="ARBA" id="ARBA00022801"/>
    </source>
</evidence>
<dbReference type="CDD" id="cd09080">
    <property type="entry name" value="TDP2"/>
    <property type="match status" value="1"/>
</dbReference>
<dbReference type="GO" id="GO:0006302">
    <property type="term" value="P:double-strand break repair"/>
    <property type="evidence" value="ECO:0007669"/>
    <property type="project" value="TreeGrafter"/>
</dbReference>
<evidence type="ECO:0000256" key="9">
    <source>
        <dbReference type="ARBA" id="ARBA00023204"/>
    </source>
</evidence>
<protein>
    <recommendedName>
        <fullName evidence="11">Endonuclease/exonuclease/phosphatase domain-containing protein</fullName>
    </recommendedName>
</protein>
<dbReference type="GO" id="GO:0003697">
    <property type="term" value="F:single-stranded DNA binding"/>
    <property type="evidence" value="ECO:0007669"/>
    <property type="project" value="TreeGrafter"/>
</dbReference>
<dbReference type="InterPro" id="IPR051547">
    <property type="entry name" value="TDP2-like"/>
</dbReference>
<dbReference type="Proteomes" id="UP000663860">
    <property type="component" value="Unassembled WGS sequence"/>
</dbReference>
<evidence type="ECO:0000313" key="12">
    <source>
        <dbReference type="EMBL" id="CAF0979783.1"/>
    </source>
</evidence>
<comment type="caution">
    <text evidence="13">The sequence shown here is derived from an EMBL/GenBank/DDBJ whole genome shotgun (WGS) entry which is preliminary data.</text>
</comment>
<evidence type="ECO:0000256" key="1">
    <source>
        <dbReference type="ARBA" id="ARBA00001936"/>
    </source>
</evidence>
<dbReference type="PANTHER" id="PTHR15822:SF4">
    <property type="entry name" value="TYROSYL-DNA PHOSPHODIESTERASE 2"/>
    <property type="match status" value="1"/>
</dbReference>
<dbReference type="Pfam" id="PF03372">
    <property type="entry name" value="Exo_endo_phos"/>
    <property type="match status" value="1"/>
</dbReference>
<dbReference type="GO" id="GO:0016605">
    <property type="term" value="C:PML body"/>
    <property type="evidence" value="ECO:0007669"/>
    <property type="project" value="UniProtKB-SubCell"/>
</dbReference>
<evidence type="ECO:0000313" key="13">
    <source>
        <dbReference type="EMBL" id="CAF4080587.1"/>
    </source>
</evidence>
<keyword evidence="10" id="KW-0539">Nucleus</keyword>
<evidence type="ECO:0000256" key="3">
    <source>
        <dbReference type="ARBA" id="ARBA00004322"/>
    </source>
</evidence>
<evidence type="ECO:0000259" key="11">
    <source>
        <dbReference type="Pfam" id="PF03372"/>
    </source>
</evidence>
<comment type="cofactor">
    <cofactor evidence="2">
        <name>Mg(2+)</name>
        <dbReference type="ChEBI" id="CHEBI:18420"/>
    </cofactor>
</comment>
<comment type="subcellular location">
    <subcellularLocation>
        <location evidence="3">Nucleus</location>
        <location evidence="3">PML body</location>
    </subcellularLocation>
</comment>
<dbReference type="Proteomes" id="UP000663868">
    <property type="component" value="Unassembled WGS sequence"/>
</dbReference>
<name>A0A819TM49_9BILA</name>
<keyword evidence="6" id="KW-0227">DNA damage</keyword>
<evidence type="ECO:0000256" key="5">
    <source>
        <dbReference type="ARBA" id="ARBA00022723"/>
    </source>
</evidence>
<keyword evidence="9" id="KW-0234">DNA repair</keyword>
<dbReference type="GO" id="GO:0005737">
    <property type="term" value="C:cytoplasm"/>
    <property type="evidence" value="ECO:0007669"/>
    <property type="project" value="TreeGrafter"/>
</dbReference>
<evidence type="ECO:0000256" key="2">
    <source>
        <dbReference type="ARBA" id="ARBA00001946"/>
    </source>
</evidence>
<keyword evidence="8" id="KW-0460">Magnesium</keyword>
<dbReference type="AlphaFoldDB" id="A0A819TM49"/>
<proteinExistence type="predicted"/>
<evidence type="ECO:0000313" key="14">
    <source>
        <dbReference type="Proteomes" id="UP000663868"/>
    </source>
</evidence>